<name>A0AAQ3T957_PASNO</name>
<dbReference type="SUPFAM" id="SSF53098">
    <property type="entry name" value="Ribonuclease H-like"/>
    <property type="match status" value="1"/>
</dbReference>
<dbReference type="InterPro" id="IPR001584">
    <property type="entry name" value="Integrase_cat-core"/>
</dbReference>
<dbReference type="InterPro" id="IPR039537">
    <property type="entry name" value="Retrotran_Ty1/copia-like"/>
</dbReference>
<organism evidence="5 6">
    <name type="scientific">Paspalum notatum var. saurae</name>
    <dbReference type="NCBI Taxonomy" id="547442"/>
    <lineage>
        <taxon>Eukaryota</taxon>
        <taxon>Viridiplantae</taxon>
        <taxon>Streptophyta</taxon>
        <taxon>Embryophyta</taxon>
        <taxon>Tracheophyta</taxon>
        <taxon>Spermatophyta</taxon>
        <taxon>Magnoliopsida</taxon>
        <taxon>Liliopsida</taxon>
        <taxon>Poales</taxon>
        <taxon>Poaceae</taxon>
        <taxon>PACMAD clade</taxon>
        <taxon>Panicoideae</taxon>
        <taxon>Andropogonodae</taxon>
        <taxon>Paspaleae</taxon>
        <taxon>Paspalinae</taxon>
        <taxon>Paspalum</taxon>
    </lineage>
</organism>
<dbReference type="GO" id="GO:0015074">
    <property type="term" value="P:DNA integration"/>
    <property type="evidence" value="ECO:0007669"/>
    <property type="project" value="InterPro"/>
</dbReference>
<dbReference type="Pfam" id="PF25597">
    <property type="entry name" value="SH3_retrovirus"/>
    <property type="match status" value="1"/>
</dbReference>
<dbReference type="PANTHER" id="PTHR42648:SF22">
    <property type="entry name" value="REVERSE TRANSCRIPTASE TY1_COPIA-TYPE DOMAIN-CONTAINING PROTEIN"/>
    <property type="match status" value="1"/>
</dbReference>
<dbReference type="Proteomes" id="UP001341281">
    <property type="component" value="Chromosome 04"/>
</dbReference>
<feature type="domain" description="Integrase catalytic" evidence="4">
    <location>
        <begin position="38"/>
        <end position="204"/>
    </location>
</feature>
<feature type="compositionally biased region" description="Basic and acidic residues" evidence="3">
    <location>
        <begin position="322"/>
        <end position="331"/>
    </location>
</feature>
<dbReference type="PANTHER" id="PTHR42648">
    <property type="entry name" value="TRANSPOSASE, PUTATIVE-RELATED"/>
    <property type="match status" value="1"/>
</dbReference>
<dbReference type="AlphaFoldDB" id="A0AAQ3T957"/>
<dbReference type="InterPro" id="IPR043502">
    <property type="entry name" value="DNA/RNA_pol_sf"/>
</dbReference>
<dbReference type="SUPFAM" id="SSF56672">
    <property type="entry name" value="DNA/RNA polymerases"/>
    <property type="match status" value="1"/>
</dbReference>
<dbReference type="Gene3D" id="3.30.420.10">
    <property type="entry name" value="Ribonuclease H-like superfamily/Ribonuclease H"/>
    <property type="match status" value="1"/>
</dbReference>
<dbReference type="PROSITE" id="PS50994">
    <property type="entry name" value="INTEGRASE"/>
    <property type="match status" value="1"/>
</dbReference>
<dbReference type="GO" id="GO:0016787">
    <property type="term" value="F:hydrolase activity"/>
    <property type="evidence" value="ECO:0007669"/>
    <property type="project" value="UniProtKB-KW"/>
</dbReference>
<proteinExistence type="predicted"/>
<evidence type="ECO:0000313" key="5">
    <source>
        <dbReference type="EMBL" id="WVZ69158.1"/>
    </source>
</evidence>
<evidence type="ECO:0000313" key="6">
    <source>
        <dbReference type="Proteomes" id="UP001341281"/>
    </source>
</evidence>
<keyword evidence="2" id="KW-0378">Hydrolase</keyword>
<protein>
    <recommendedName>
        <fullName evidence="4">Integrase catalytic domain-containing protein</fullName>
    </recommendedName>
</protein>
<evidence type="ECO:0000256" key="3">
    <source>
        <dbReference type="SAM" id="MobiDB-lite"/>
    </source>
</evidence>
<dbReference type="InterPro" id="IPR057670">
    <property type="entry name" value="SH3_retrovirus"/>
</dbReference>
<keyword evidence="6" id="KW-1185">Reference proteome</keyword>
<evidence type="ECO:0000259" key="4">
    <source>
        <dbReference type="PROSITE" id="PS50994"/>
    </source>
</evidence>
<feature type="compositionally biased region" description="Polar residues" evidence="3">
    <location>
        <begin position="332"/>
        <end position="355"/>
    </location>
</feature>
<dbReference type="Pfam" id="PF00665">
    <property type="entry name" value="rve"/>
    <property type="match status" value="1"/>
</dbReference>
<dbReference type="InterPro" id="IPR036397">
    <property type="entry name" value="RNaseH_sf"/>
</dbReference>
<gene>
    <name evidence="5" type="ORF">U9M48_017993</name>
</gene>
<sequence length="521" mass="59680">MYRIYPSLFKLCPKESLVCDTCELAKHTRGTYPSKGLRCHKPFEVIHYDVWGPCEVQSIFGHRWFVIFIDDSSRYTWLYLLKRKSDVFSVFKDLCTLIQNQFGATIKTLRSDNGTEYINMEFEQFLVSLGIEHQTTCVNTPEQNGVAERKNRHLLEVTRSLMFTMNVPKFLWGEAVKTATYLINRMPLRTLGFKTPAECLLNSNDFVVPPKVFGCVCFVHDYRNSVGKLDPHAVKCVFMGYSSSQKGYRCWCPSEHRFFISMDVTFRKHEPYYLGSLNDTRIDLNPPAVGQEGENTSGGSVIHPILVPTPGVSSFDNNISRQGEEVHHDNPDNSSHGDMQDASQNSLSSPTQVVQPTMHDDTDSISIPKNWKVFPMWREAMLEEMRALEKNKTWELVDLPLGKQPVGCKWVFTIKHTPEGKVKRYKARLVAKGYIQTYGIDYEETFAPVAKKNSIRTLISCAANLNWLIYQMDVKNAFLHGDLHEEVYMHIPPGFETSRTTGKVLRLRRSLYGLKQSPSLV</sequence>
<evidence type="ECO:0000256" key="1">
    <source>
        <dbReference type="ARBA" id="ARBA00022723"/>
    </source>
</evidence>
<reference evidence="5 6" key="1">
    <citation type="submission" date="2024-02" db="EMBL/GenBank/DDBJ databases">
        <title>High-quality chromosome-scale genome assembly of Pensacola bahiagrass (Paspalum notatum Flugge var. saurae).</title>
        <authorList>
            <person name="Vega J.M."/>
            <person name="Podio M."/>
            <person name="Orjuela J."/>
            <person name="Siena L.A."/>
            <person name="Pessino S.C."/>
            <person name="Combes M.C."/>
            <person name="Mariac C."/>
            <person name="Albertini E."/>
            <person name="Pupilli F."/>
            <person name="Ortiz J.P.A."/>
            <person name="Leblanc O."/>
        </authorList>
    </citation>
    <scope>NUCLEOTIDE SEQUENCE [LARGE SCALE GENOMIC DNA]</scope>
    <source>
        <strain evidence="5">R1</strain>
        <tissue evidence="5">Leaf</tissue>
    </source>
</reference>
<dbReference type="Pfam" id="PF07727">
    <property type="entry name" value="RVT_2"/>
    <property type="match status" value="1"/>
</dbReference>
<dbReference type="GO" id="GO:0046872">
    <property type="term" value="F:metal ion binding"/>
    <property type="evidence" value="ECO:0007669"/>
    <property type="project" value="UniProtKB-KW"/>
</dbReference>
<evidence type="ECO:0000256" key="2">
    <source>
        <dbReference type="ARBA" id="ARBA00022801"/>
    </source>
</evidence>
<accession>A0AAQ3T957</accession>
<keyword evidence="1" id="KW-0479">Metal-binding</keyword>
<dbReference type="InterPro" id="IPR012337">
    <property type="entry name" value="RNaseH-like_sf"/>
</dbReference>
<dbReference type="GO" id="GO:0003676">
    <property type="term" value="F:nucleic acid binding"/>
    <property type="evidence" value="ECO:0007669"/>
    <property type="project" value="InterPro"/>
</dbReference>
<dbReference type="EMBL" id="CP144748">
    <property type="protein sequence ID" value="WVZ69158.1"/>
    <property type="molecule type" value="Genomic_DNA"/>
</dbReference>
<dbReference type="InterPro" id="IPR013103">
    <property type="entry name" value="RVT_2"/>
</dbReference>
<feature type="region of interest" description="Disordered" evidence="3">
    <location>
        <begin position="313"/>
        <end position="363"/>
    </location>
</feature>